<feature type="coiled-coil region" evidence="1">
    <location>
        <begin position="234"/>
        <end position="314"/>
    </location>
</feature>
<feature type="coiled-coil region" evidence="1">
    <location>
        <begin position="692"/>
        <end position="766"/>
    </location>
</feature>
<dbReference type="PANTHER" id="PTHR41259">
    <property type="entry name" value="DOUBLE-STRAND BREAK REPAIR RAD50 ATPASE, PUTATIVE-RELATED"/>
    <property type="match status" value="1"/>
</dbReference>
<organism evidence="2 3">
    <name type="scientific">Natronospira bacteriovora</name>
    <dbReference type="NCBI Taxonomy" id="3069753"/>
    <lineage>
        <taxon>Bacteria</taxon>
        <taxon>Pseudomonadati</taxon>
        <taxon>Pseudomonadota</taxon>
        <taxon>Gammaproteobacteria</taxon>
        <taxon>Natronospirales</taxon>
        <taxon>Natronospiraceae</taxon>
        <taxon>Natronospira</taxon>
    </lineage>
</organism>
<feature type="coiled-coil region" evidence="1">
    <location>
        <begin position="159"/>
        <end position="196"/>
    </location>
</feature>
<sequence length="1147" mass="126619">MKLQSLKITRLPGIRGSIHLPPLDPGLNLITGPNAVGKSSLIRALEYLVGEVRAGDPRELVLEAEFDNDARWTVKRTASHVQWFRDGEAVEAGPPLPAREELHCYWLKVEDLLSDDARQDAALVAEIRTALAGGFDLAALRHGEFEFGPARGRKEGRELQAARQHLNEVDAENQALQRDEQSLERLQREADDARQGARERDVLLDALELEKTLGERRSLEAALAGFPVGMEKLRGDEQERLAELGQHITALEDEQRSAGEQLAAAERRLDAAGLGEQRPASHALRAARRQLEAVKGRAAEIARQQKEVAALQAEVAQARRPLRGDVLGETAKVPDVAVATLEQASDLAHRQRRLEAKIELMDIRVRAASKAPEPRKVDAHQQATEALRTWLAVNGSAVAPSRLSAGLAALAGVGVVAAAAWLTVWWLLAPAALALLAAGLLFHRSAGGGDPRSSAKARFERSGLVAPESWQREAVQQRLTELESQWAELVLSLRRSGATVEDQAERDRLQEQLDGLQGEKAALAEAIGFDPSLSAASMDLVARVVGQWQRAESELAKSEATLRQLQGEQQAALQTLQQALQGWGMNVVAEAAALEEALNEVAARCDAIEEAERERASAEDRLARLKRQLEERRAERGSVFARLGLKESDREALEQRLVQLPQWRETQDSLRALDRRETQLRQALGDAPGRLRQAEAGERDALQAALERAQEEARRLESLLEDASAIRERLRTAGRDQALEKAMAELARARNALEEQCQQAMQAEAAQFLLDDVEAEYQSEHEPAVLADARRLFQRFTHHAFDLTLDEQAGLMARDQASGGRHPLSELSSGTRMQLLLAVRLAWTRQLEQRCEPLPLFLDEALTTSDENRFRAVAENLADLARDEGRQIVYLSARQQERVLWEQLAGLSPHHLDLAEIRFGSSDTTAADFSLPALETLPEPGDETPEQWAARVGIAAIDLRQPAGGLPLFHLLRDDLPLLHRLMQRYRVRTLGQLESLLASEVAEKAIPAADQRRQLAGRCAAARAWQQAWMQGRGKPVDRAALEASGAVSDTFMERVCEQAEAVGGDGEALIEALANKAVSGFRNEKREELAEWLRAEGYISAESPLEAEARLQRSVWRTARQADEDDTRQLVAWLETGAGLDQNSK</sequence>
<evidence type="ECO:0008006" key="4">
    <source>
        <dbReference type="Google" id="ProtNLM"/>
    </source>
</evidence>
<protein>
    <recommendedName>
        <fullName evidence="4">Rad50/SbcC-type AAA domain-containing protein</fullName>
    </recommendedName>
</protein>
<evidence type="ECO:0000256" key="1">
    <source>
        <dbReference type="SAM" id="Coils"/>
    </source>
</evidence>
<evidence type="ECO:0000313" key="2">
    <source>
        <dbReference type="EMBL" id="MDQ2069014.1"/>
    </source>
</evidence>
<dbReference type="Proteomes" id="UP001239019">
    <property type="component" value="Unassembled WGS sequence"/>
</dbReference>
<accession>A0ABU0W4Y1</accession>
<feature type="coiled-coil region" evidence="1">
    <location>
        <begin position="499"/>
        <end position="635"/>
    </location>
</feature>
<gene>
    <name evidence="2" type="ORF">RBH19_03910</name>
</gene>
<dbReference type="SUPFAM" id="SSF52540">
    <property type="entry name" value="P-loop containing nucleoside triphosphate hydrolases"/>
    <property type="match status" value="2"/>
</dbReference>
<keyword evidence="1" id="KW-0175">Coiled coil</keyword>
<comment type="caution">
    <text evidence="2">The sequence shown here is derived from an EMBL/GenBank/DDBJ whole genome shotgun (WGS) entry which is preliminary data.</text>
</comment>
<dbReference type="InterPro" id="IPR027417">
    <property type="entry name" value="P-loop_NTPase"/>
</dbReference>
<proteinExistence type="predicted"/>
<dbReference type="PANTHER" id="PTHR41259:SF1">
    <property type="entry name" value="DOUBLE-STRAND BREAK REPAIR RAD50 ATPASE, PUTATIVE-RELATED"/>
    <property type="match status" value="1"/>
</dbReference>
<keyword evidence="3" id="KW-1185">Reference proteome</keyword>
<dbReference type="EMBL" id="JAVDDT010000002">
    <property type="protein sequence ID" value="MDQ2069014.1"/>
    <property type="molecule type" value="Genomic_DNA"/>
</dbReference>
<evidence type="ECO:0000313" key="3">
    <source>
        <dbReference type="Proteomes" id="UP001239019"/>
    </source>
</evidence>
<dbReference type="Gene3D" id="3.40.50.300">
    <property type="entry name" value="P-loop containing nucleotide triphosphate hydrolases"/>
    <property type="match status" value="2"/>
</dbReference>
<reference evidence="2 3" key="1">
    <citation type="submission" date="2023-08" db="EMBL/GenBank/DDBJ databases">
        <title>Whole-genome sequencing of halo(alkali)philic microorganisms from hypersaline lakes.</title>
        <authorList>
            <person name="Sorokin D.Y."/>
            <person name="Abbas B."/>
            <person name="Merkel A.Y."/>
        </authorList>
    </citation>
    <scope>NUCLEOTIDE SEQUENCE [LARGE SCALE GENOMIC DNA]</scope>
    <source>
        <strain evidence="2 3">AB-CW4</strain>
    </source>
</reference>
<name>A0ABU0W4Y1_9GAMM</name>
<dbReference type="RefSeq" id="WP_306727509.1">
    <property type="nucleotide sequence ID" value="NZ_JAVDDT010000002.1"/>
</dbReference>